<evidence type="ECO:0000313" key="1">
    <source>
        <dbReference type="EMBL" id="QEE29829.1"/>
    </source>
</evidence>
<dbReference type="OrthoDB" id="121528at2"/>
<dbReference type="RefSeq" id="WP_147649099.1">
    <property type="nucleotide sequence ID" value="NZ_CP042806.1"/>
</dbReference>
<name>A0A5B9EDL9_9BACT</name>
<dbReference type="Proteomes" id="UP000321820">
    <property type="component" value="Chromosome"/>
</dbReference>
<accession>A0A5B9EDL9</accession>
<protein>
    <submittedName>
        <fullName evidence="1">Uncharacterized protein</fullName>
    </submittedName>
</protein>
<evidence type="ECO:0000313" key="2">
    <source>
        <dbReference type="Proteomes" id="UP000321820"/>
    </source>
</evidence>
<sequence length="151" mass="16764">MQVIEGQLFLRQGTKVPSETMRDAVSWNAKWLQLARSPEAIEQQVNRSGWHLFRLTNQVGKWSVRGSRDVAFRQALRSALAAVPASRNMAELIEIRQTSCFGFFLCQIRIAVRHTQQGMILSLTPNVAMISPASGEGKLPGFAGLTKQAIV</sequence>
<gene>
    <name evidence="1" type="ORF">FTW19_18685</name>
</gene>
<dbReference type="AlphaFoldDB" id="A0A5B9EDL9"/>
<dbReference type="KEGG" id="talb:FTW19_18685"/>
<keyword evidence="2" id="KW-1185">Reference proteome</keyword>
<proteinExistence type="predicted"/>
<dbReference type="EMBL" id="CP042806">
    <property type="protein sequence ID" value="QEE29829.1"/>
    <property type="molecule type" value="Genomic_DNA"/>
</dbReference>
<reference evidence="1 2" key="1">
    <citation type="submission" date="2019-08" db="EMBL/GenBank/DDBJ databases">
        <title>Complete genome sequence of Terriglobus albidus strain ORNL.</title>
        <authorList>
            <person name="Podar M."/>
        </authorList>
    </citation>
    <scope>NUCLEOTIDE SEQUENCE [LARGE SCALE GENOMIC DNA]</scope>
    <source>
        <strain evidence="1 2">ORNL</strain>
    </source>
</reference>
<organism evidence="1 2">
    <name type="scientific">Terriglobus albidus</name>
    <dbReference type="NCBI Taxonomy" id="1592106"/>
    <lineage>
        <taxon>Bacteria</taxon>
        <taxon>Pseudomonadati</taxon>
        <taxon>Acidobacteriota</taxon>
        <taxon>Terriglobia</taxon>
        <taxon>Terriglobales</taxon>
        <taxon>Acidobacteriaceae</taxon>
        <taxon>Terriglobus</taxon>
    </lineage>
</organism>